<dbReference type="RefSeq" id="WP_132416352.1">
    <property type="nucleotide sequence ID" value="NZ_SKFG01000001.1"/>
</dbReference>
<dbReference type="Proteomes" id="UP000295418">
    <property type="component" value="Unassembled WGS sequence"/>
</dbReference>
<dbReference type="SUPFAM" id="SSF103657">
    <property type="entry name" value="BAR/IMD domain-like"/>
    <property type="match status" value="1"/>
</dbReference>
<keyword evidence="3" id="KW-1185">Reference proteome</keyword>
<sequence length="307" mass="34884">MEKRLTRTDYLFAILTIFMLVCVLGAFFIGYNIGSSRADDRYQSVIESYNTKMSTPETYSSQALVSFYHNMYLPYNKFQKAWFETINDIKADPESKKTSAKIRSLASYAEKTLDNLQAKVNSISPSNPLLQSANTEYIASLQSFITGLENLDKHAKSVTSNQLISLIDTSTQIQEAKQHAVKAQSDYYNSMVKWGQFTDATVKSIGADQPLSIDEWTKLSLLSKNEYIAARHYADVKFTAYMPQDLTYRIDEFIQSGQNDKLNLKQVTDIIALITSMDAVKPADFIENKTKYTNQLLPDIPFFTMNN</sequence>
<protein>
    <submittedName>
        <fullName evidence="2">Uncharacterized protein</fullName>
    </submittedName>
</protein>
<proteinExistence type="predicted"/>
<evidence type="ECO:0000313" key="3">
    <source>
        <dbReference type="Proteomes" id="UP000295418"/>
    </source>
</evidence>
<evidence type="ECO:0000256" key="1">
    <source>
        <dbReference type="SAM" id="Phobius"/>
    </source>
</evidence>
<name>A0A4R4ERR4_9BACL</name>
<dbReference type="EMBL" id="SKFG01000001">
    <property type="protein sequence ID" value="TCZ81245.1"/>
    <property type="molecule type" value="Genomic_DNA"/>
</dbReference>
<dbReference type="OrthoDB" id="2649144at2"/>
<gene>
    <name evidence="2" type="ORF">E0485_02935</name>
</gene>
<keyword evidence="1" id="KW-0472">Membrane</keyword>
<comment type="caution">
    <text evidence="2">The sequence shown here is derived from an EMBL/GenBank/DDBJ whole genome shotgun (WGS) entry which is preliminary data.</text>
</comment>
<accession>A0A4R4ERR4</accession>
<dbReference type="AlphaFoldDB" id="A0A4R4ERR4"/>
<evidence type="ECO:0000313" key="2">
    <source>
        <dbReference type="EMBL" id="TCZ81245.1"/>
    </source>
</evidence>
<organism evidence="2 3">
    <name type="scientific">Paenibacillus albiflavus</name>
    <dbReference type="NCBI Taxonomy" id="2545760"/>
    <lineage>
        <taxon>Bacteria</taxon>
        <taxon>Bacillati</taxon>
        <taxon>Bacillota</taxon>
        <taxon>Bacilli</taxon>
        <taxon>Bacillales</taxon>
        <taxon>Paenibacillaceae</taxon>
        <taxon>Paenibacillus</taxon>
    </lineage>
</organism>
<keyword evidence="1" id="KW-0812">Transmembrane</keyword>
<reference evidence="2 3" key="1">
    <citation type="submission" date="2019-03" db="EMBL/GenBank/DDBJ databases">
        <authorList>
            <person name="Kim M.K.M."/>
        </authorList>
    </citation>
    <scope>NUCLEOTIDE SEQUENCE [LARGE SCALE GENOMIC DNA]</scope>
    <source>
        <strain evidence="2 3">18JY21-1</strain>
    </source>
</reference>
<keyword evidence="1" id="KW-1133">Transmembrane helix</keyword>
<dbReference type="InterPro" id="IPR027267">
    <property type="entry name" value="AH/BAR_dom_sf"/>
</dbReference>
<feature type="transmembrane region" description="Helical" evidence="1">
    <location>
        <begin position="12"/>
        <end position="31"/>
    </location>
</feature>